<dbReference type="Pfam" id="PF13041">
    <property type="entry name" value="PPR_2"/>
    <property type="match status" value="2"/>
</dbReference>
<feature type="repeat" description="PPR" evidence="3">
    <location>
        <begin position="250"/>
        <end position="284"/>
    </location>
</feature>
<evidence type="ECO:0000256" key="2">
    <source>
        <dbReference type="ARBA" id="ARBA00022737"/>
    </source>
</evidence>
<reference evidence="4" key="1">
    <citation type="submission" date="2019-09" db="EMBL/GenBank/DDBJ databases">
        <title>Draft genome information of white flower Hibiscus syriacus.</title>
        <authorList>
            <person name="Kim Y.-M."/>
        </authorList>
    </citation>
    <scope>NUCLEOTIDE SEQUENCE [LARGE SCALE GENOMIC DNA]</scope>
    <source>
        <strain evidence="4">YM2019G1</strain>
    </source>
</reference>
<dbReference type="InterPro" id="IPR011990">
    <property type="entry name" value="TPR-like_helical_dom_sf"/>
</dbReference>
<dbReference type="PROSITE" id="PS51375">
    <property type="entry name" value="PPR"/>
    <property type="match status" value="5"/>
</dbReference>
<dbReference type="Proteomes" id="UP000436088">
    <property type="component" value="Unassembled WGS sequence"/>
</dbReference>
<gene>
    <name evidence="4" type="ORF">F3Y22_tig00111022pilonHSYRG00120</name>
</gene>
<dbReference type="PANTHER" id="PTHR47936:SF1">
    <property type="entry name" value="PENTATRICOPEPTIDE REPEAT-CONTAINING PROTEIN GUN1, CHLOROPLASTIC"/>
    <property type="match status" value="1"/>
</dbReference>
<dbReference type="InterPro" id="IPR002885">
    <property type="entry name" value="PPR_rpt"/>
</dbReference>
<dbReference type="Pfam" id="PF01535">
    <property type="entry name" value="PPR"/>
    <property type="match status" value="4"/>
</dbReference>
<name>A0A6A2Z6E2_HIBSY</name>
<dbReference type="SUPFAM" id="SSF81901">
    <property type="entry name" value="HCP-like"/>
    <property type="match status" value="1"/>
</dbReference>
<dbReference type="GO" id="GO:0031930">
    <property type="term" value="P:mitochondria-nucleus signaling pathway"/>
    <property type="evidence" value="ECO:0007669"/>
    <property type="project" value="TreeGrafter"/>
</dbReference>
<dbReference type="GO" id="GO:0010019">
    <property type="term" value="P:chloroplast-nucleus signaling pathway"/>
    <property type="evidence" value="ECO:0007669"/>
    <property type="project" value="TreeGrafter"/>
</dbReference>
<comment type="caution">
    <text evidence="4">The sequence shown here is derived from an EMBL/GenBank/DDBJ whole genome shotgun (WGS) entry which is preliminary data.</text>
</comment>
<protein>
    <submittedName>
        <fullName evidence="4">Pentatricopeptide repeat-containing protein</fullName>
    </submittedName>
</protein>
<dbReference type="AlphaFoldDB" id="A0A6A2Z6E2"/>
<dbReference type="EMBL" id="VEPZ02001205">
    <property type="protein sequence ID" value="KAE8687143.1"/>
    <property type="molecule type" value="Genomic_DNA"/>
</dbReference>
<feature type="repeat" description="PPR" evidence="3">
    <location>
        <begin position="319"/>
        <end position="353"/>
    </location>
</feature>
<proteinExistence type="inferred from homology"/>
<sequence length="570" mass="64506">MASLKLPLSLDSIDSKKLNFHVNPSHLPDQCSGFSFTSCFHVTRAASILGSLTRFKHIRVSRFGTEPNPVDRDTLFSSRNELGNENPEFVKGKEGRNHQKGVKRNVGFKFGFRRINNGAERGDFLVFRNGGLDVDYSAITHDLKLGDCNSILKRLEKSDDGNALRFFEWMKSNGKLEGNVTAYRLVLRVLGRREDWDAAESMVREANGDSSCELNSQVFNTIIYACSRRGLVEMGAKWFRMMLEYGVQPNVATYGMLMGLYQKSWNVREAEFAFSQMRNSGILCQSAYSAMITIYTRLSLYGKAEEIIGFMREDKVALNLENWLVMLNAYSQSGKLEEAEQVLALMQEAGFCPNIVAYNTLITGYGKASNMDAAQRVFLSIRQVGLHPDETTYRSMIEGWGRTGNYKQVGWYYKELKQLGFKPNSSNLYTLLTLQAKCGDEEGAIRTLDDMLKMRCQHASVLGTVLQAYEKAGRIDKVPLVLTGSFRQHVLDDPTSCSILVMAYVKSGLVTDAIEVLRRKKWKDSSFEDNLYHLLICSCKESGDLDNAVKIFYQMPNSEKKTELAYKYVQ</sequence>
<evidence type="ECO:0000256" key="3">
    <source>
        <dbReference type="PROSITE-ProRule" id="PRU00708"/>
    </source>
</evidence>
<organism evidence="4 5">
    <name type="scientific">Hibiscus syriacus</name>
    <name type="common">Rose of Sharon</name>
    <dbReference type="NCBI Taxonomy" id="106335"/>
    <lineage>
        <taxon>Eukaryota</taxon>
        <taxon>Viridiplantae</taxon>
        <taxon>Streptophyta</taxon>
        <taxon>Embryophyta</taxon>
        <taxon>Tracheophyta</taxon>
        <taxon>Spermatophyta</taxon>
        <taxon>Magnoliopsida</taxon>
        <taxon>eudicotyledons</taxon>
        <taxon>Gunneridae</taxon>
        <taxon>Pentapetalae</taxon>
        <taxon>rosids</taxon>
        <taxon>malvids</taxon>
        <taxon>Malvales</taxon>
        <taxon>Malvaceae</taxon>
        <taxon>Malvoideae</taxon>
        <taxon>Hibiscus</taxon>
    </lineage>
</organism>
<dbReference type="PANTHER" id="PTHR47936">
    <property type="entry name" value="PPR_LONG DOMAIN-CONTAINING PROTEIN"/>
    <property type="match status" value="1"/>
</dbReference>
<feature type="repeat" description="PPR" evidence="3">
    <location>
        <begin position="389"/>
        <end position="423"/>
    </location>
</feature>
<feature type="repeat" description="PPR" evidence="3">
    <location>
        <begin position="215"/>
        <end position="249"/>
    </location>
</feature>
<accession>A0A6A2Z6E2</accession>
<comment type="similarity">
    <text evidence="1">Belongs to the PPR family. P subfamily.</text>
</comment>
<evidence type="ECO:0000313" key="4">
    <source>
        <dbReference type="EMBL" id="KAE8687143.1"/>
    </source>
</evidence>
<dbReference type="SUPFAM" id="SSF48452">
    <property type="entry name" value="TPR-like"/>
    <property type="match status" value="1"/>
</dbReference>
<keyword evidence="2" id="KW-0677">Repeat</keyword>
<dbReference type="NCBIfam" id="TIGR00756">
    <property type="entry name" value="PPR"/>
    <property type="match status" value="3"/>
</dbReference>
<evidence type="ECO:0000256" key="1">
    <source>
        <dbReference type="ARBA" id="ARBA00007626"/>
    </source>
</evidence>
<feature type="repeat" description="PPR" evidence="3">
    <location>
        <begin position="354"/>
        <end position="388"/>
    </location>
</feature>
<keyword evidence="5" id="KW-1185">Reference proteome</keyword>
<evidence type="ECO:0000313" key="5">
    <source>
        <dbReference type="Proteomes" id="UP000436088"/>
    </source>
</evidence>
<dbReference type="Gene3D" id="1.25.40.10">
    <property type="entry name" value="Tetratricopeptide repeat domain"/>
    <property type="match status" value="3"/>
</dbReference>
<dbReference type="GO" id="GO:0009507">
    <property type="term" value="C:chloroplast"/>
    <property type="evidence" value="ECO:0007669"/>
    <property type="project" value="TreeGrafter"/>
</dbReference>